<dbReference type="SUPFAM" id="SSF48726">
    <property type="entry name" value="Immunoglobulin"/>
    <property type="match status" value="1"/>
</dbReference>
<dbReference type="SUPFAM" id="SSF49265">
    <property type="entry name" value="Fibronectin type III"/>
    <property type="match status" value="2"/>
</dbReference>
<evidence type="ECO:0000256" key="1">
    <source>
        <dbReference type="ARBA" id="ARBA00004167"/>
    </source>
</evidence>
<dbReference type="PROSITE" id="PS50853">
    <property type="entry name" value="FN3"/>
    <property type="match status" value="2"/>
</dbReference>
<feature type="domain" description="Fibronectin type-III" evidence="10">
    <location>
        <begin position="301"/>
        <end position="396"/>
    </location>
</feature>
<dbReference type="InterPro" id="IPR013783">
    <property type="entry name" value="Ig-like_fold"/>
</dbReference>
<dbReference type="Gene3D" id="2.60.40.10">
    <property type="entry name" value="Immunoglobulins"/>
    <property type="match status" value="5"/>
</dbReference>
<sequence>MSVSVRVVLWRSAGGRAGARALRRGVGAGGARVVAAPAPARPAPAGVVNDLEGQVETRRAGGTETVLQALQSGTNYSISVRARTAAGPGPVSDPVSCVTLEDIPGPPADVKALAHSDQSVIVSWLPPERRNGNIDHYTVYTRPQRGGQQSQVMVRASGARQGAAEGQRELQTEVTGLREHAVYEFWVTATSAAGEGDTSAVLTTAPHARAPAAIWSFGGVVRAVCGRALRLRCGAAGGHVTRVWARRRPAPPLQADPRYLLDGEYLVILNVDRSVADNYTCAARNALGAGRAAWEVRAACAPPPPRLRLAHAAPAALALVWDSTVGPIKGYTLEHGRAEGGAEGGAWARTRLAADARGHTLRRLACGAVYRVRLSAYNAAGASPPSEELLVSTKGGPSRAAPEKTLIMTNSSCVNLNLLTWDSNGCPLFPFVVSVRGFEETSWRSKTVGPAIQPTSICDLQPATWYHLKIVATTAAGTTLGNYYFATLTEEGGKVLRIVVSLS</sequence>
<gene>
    <name evidence="11" type="ORF">DIATSA_LOCUS13460</name>
</gene>
<dbReference type="AlphaFoldDB" id="A0A9N9RH56"/>
<dbReference type="CDD" id="cd00063">
    <property type="entry name" value="FN3"/>
    <property type="match status" value="3"/>
</dbReference>
<dbReference type="InterPro" id="IPR050713">
    <property type="entry name" value="RTP_Phos/Ushers"/>
</dbReference>
<protein>
    <recommendedName>
        <fullName evidence="13">Down syndrome cell adhesion molecule-like protein Dscam2</fullName>
    </recommendedName>
</protein>
<keyword evidence="8" id="KW-0393">Immunoglobulin domain</keyword>
<keyword evidence="6" id="KW-0472">Membrane</keyword>
<feature type="domain" description="Fibronectin type-III" evidence="10">
    <location>
        <begin position="106"/>
        <end position="211"/>
    </location>
</feature>
<dbReference type="Pfam" id="PF00041">
    <property type="entry name" value="fn3"/>
    <property type="match status" value="2"/>
</dbReference>
<evidence type="ECO:0000256" key="5">
    <source>
        <dbReference type="ARBA" id="ARBA00022989"/>
    </source>
</evidence>
<dbReference type="InterPro" id="IPR007110">
    <property type="entry name" value="Ig-like_dom"/>
</dbReference>
<dbReference type="InterPro" id="IPR036116">
    <property type="entry name" value="FN3_sf"/>
</dbReference>
<evidence type="ECO:0000256" key="7">
    <source>
        <dbReference type="ARBA" id="ARBA00023157"/>
    </source>
</evidence>
<comment type="subcellular location">
    <subcellularLocation>
        <location evidence="1">Membrane</location>
        <topology evidence="1">Single-pass membrane protein</topology>
    </subcellularLocation>
</comment>
<dbReference type="Pfam" id="PF25059">
    <property type="entry name" value="FN3_DSCAM-DSCAML_C"/>
    <property type="match status" value="1"/>
</dbReference>
<dbReference type="GO" id="GO:0016020">
    <property type="term" value="C:membrane"/>
    <property type="evidence" value="ECO:0007669"/>
    <property type="project" value="UniProtKB-SubCell"/>
</dbReference>
<evidence type="ECO:0008006" key="13">
    <source>
        <dbReference type="Google" id="ProtNLM"/>
    </source>
</evidence>
<dbReference type="EMBL" id="OU893340">
    <property type="protein sequence ID" value="CAG9796259.1"/>
    <property type="molecule type" value="Genomic_DNA"/>
</dbReference>
<evidence type="ECO:0000256" key="8">
    <source>
        <dbReference type="ARBA" id="ARBA00023319"/>
    </source>
</evidence>
<evidence type="ECO:0000256" key="4">
    <source>
        <dbReference type="ARBA" id="ARBA00022889"/>
    </source>
</evidence>
<name>A0A9N9RH56_9NEOP</name>
<evidence type="ECO:0000313" key="12">
    <source>
        <dbReference type="Proteomes" id="UP001153714"/>
    </source>
</evidence>
<dbReference type="InterPro" id="IPR003961">
    <property type="entry name" value="FN3_dom"/>
</dbReference>
<keyword evidence="3" id="KW-0732">Signal</keyword>
<dbReference type="OrthoDB" id="5969272at2759"/>
<dbReference type="Proteomes" id="UP001153714">
    <property type="component" value="Chromosome 9"/>
</dbReference>
<keyword evidence="7" id="KW-1015">Disulfide bond</keyword>
<dbReference type="PANTHER" id="PTHR46957:SF3">
    <property type="entry name" value="CYTOKINE RECEPTOR"/>
    <property type="match status" value="1"/>
</dbReference>
<evidence type="ECO:0000256" key="3">
    <source>
        <dbReference type="ARBA" id="ARBA00022729"/>
    </source>
</evidence>
<evidence type="ECO:0000259" key="9">
    <source>
        <dbReference type="PROSITE" id="PS50835"/>
    </source>
</evidence>
<accession>A0A9N9RH56</accession>
<dbReference type="PANTHER" id="PTHR46957">
    <property type="entry name" value="CYTOKINE RECEPTOR"/>
    <property type="match status" value="1"/>
</dbReference>
<dbReference type="InterPro" id="IPR056754">
    <property type="entry name" value="DSCAM/DSCAML_C"/>
</dbReference>
<keyword evidence="2" id="KW-0812">Transmembrane</keyword>
<keyword evidence="12" id="KW-1185">Reference proteome</keyword>
<reference evidence="11" key="1">
    <citation type="submission" date="2021-12" db="EMBL/GenBank/DDBJ databases">
        <authorList>
            <person name="King R."/>
        </authorList>
    </citation>
    <scope>NUCLEOTIDE SEQUENCE</scope>
</reference>
<feature type="domain" description="Ig-like" evidence="9">
    <location>
        <begin position="211"/>
        <end position="297"/>
    </location>
</feature>
<dbReference type="GO" id="GO:0007155">
    <property type="term" value="P:cell adhesion"/>
    <property type="evidence" value="ECO:0007669"/>
    <property type="project" value="UniProtKB-KW"/>
</dbReference>
<proteinExistence type="predicted"/>
<keyword evidence="5" id="KW-1133">Transmembrane helix</keyword>
<evidence type="ECO:0000256" key="2">
    <source>
        <dbReference type="ARBA" id="ARBA00022692"/>
    </source>
</evidence>
<evidence type="ECO:0000259" key="10">
    <source>
        <dbReference type="PROSITE" id="PS50853"/>
    </source>
</evidence>
<keyword evidence="4" id="KW-0130">Cell adhesion</keyword>
<evidence type="ECO:0000313" key="11">
    <source>
        <dbReference type="EMBL" id="CAG9796259.1"/>
    </source>
</evidence>
<evidence type="ECO:0000256" key="6">
    <source>
        <dbReference type="ARBA" id="ARBA00023136"/>
    </source>
</evidence>
<dbReference type="InterPro" id="IPR036179">
    <property type="entry name" value="Ig-like_dom_sf"/>
</dbReference>
<dbReference type="SMART" id="SM00060">
    <property type="entry name" value="FN3"/>
    <property type="match status" value="4"/>
</dbReference>
<organism evidence="11 12">
    <name type="scientific">Diatraea saccharalis</name>
    <name type="common">sugarcane borer</name>
    <dbReference type="NCBI Taxonomy" id="40085"/>
    <lineage>
        <taxon>Eukaryota</taxon>
        <taxon>Metazoa</taxon>
        <taxon>Ecdysozoa</taxon>
        <taxon>Arthropoda</taxon>
        <taxon>Hexapoda</taxon>
        <taxon>Insecta</taxon>
        <taxon>Pterygota</taxon>
        <taxon>Neoptera</taxon>
        <taxon>Endopterygota</taxon>
        <taxon>Lepidoptera</taxon>
        <taxon>Glossata</taxon>
        <taxon>Ditrysia</taxon>
        <taxon>Pyraloidea</taxon>
        <taxon>Crambidae</taxon>
        <taxon>Crambinae</taxon>
        <taxon>Diatraea</taxon>
    </lineage>
</organism>
<dbReference type="PROSITE" id="PS50835">
    <property type="entry name" value="IG_LIKE"/>
    <property type="match status" value="1"/>
</dbReference>
<reference evidence="11" key="2">
    <citation type="submission" date="2022-10" db="EMBL/GenBank/DDBJ databases">
        <authorList>
            <consortium name="ENA_rothamsted_submissions"/>
            <consortium name="culmorum"/>
            <person name="King R."/>
        </authorList>
    </citation>
    <scope>NUCLEOTIDE SEQUENCE</scope>
</reference>